<dbReference type="PANTHER" id="PTHR20905">
    <property type="entry name" value="N-ACETYLTRANSFERASE-RELATED"/>
    <property type="match status" value="1"/>
</dbReference>
<feature type="non-terminal residue" evidence="14">
    <location>
        <position position="1"/>
    </location>
</feature>
<comment type="similarity">
    <text evidence="3">Belongs to the acetyltransferase family. AANAT subfamily.</text>
</comment>
<keyword evidence="15" id="KW-1185">Reference proteome</keyword>
<reference evidence="14 15" key="1">
    <citation type="submission" date="2015-01" db="EMBL/GenBank/DDBJ databases">
        <title>Evolution of Trichinella species and genotypes.</title>
        <authorList>
            <person name="Korhonen P.K."/>
            <person name="Edoardo P."/>
            <person name="Giuseppe L.R."/>
            <person name="Gasser R.B."/>
        </authorList>
    </citation>
    <scope>NUCLEOTIDE SEQUENCE [LARGE SCALE GENOMIC DNA]</scope>
    <source>
        <strain evidence="14">ISS120</strain>
    </source>
</reference>
<dbReference type="EMBL" id="JYDI01000302">
    <property type="protein sequence ID" value="KRY46194.1"/>
    <property type="molecule type" value="Genomic_DNA"/>
</dbReference>
<comment type="pathway">
    <text evidence="2">Aromatic compound metabolism; melatonin biosynthesis; melatonin from serotonin: step 1/2.</text>
</comment>
<evidence type="ECO:0000256" key="12">
    <source>
        <dbReference type="ARBA" id="ARBA00052491"/>
    </source>
</evidence>
<comment type="caution">
    <text evidence="14">The sequence shown here is derived from an EMBL/GenBank/DDBJ whole genome shotgun (WGS) entry which is preliminary data.</text>
</comment>
<sequence length="311" mass="35089">LVCRTEAKSSSGLPPLMQYIQHLRSLNSWKWFRSRLQRLCTVDTICCTKLTIKPPLIYQSVHQREPIIRLLPQMKACSLSGDENQGMSSGDVFKEFQFRKATEKDVSEIKSFLSQDFIFNEPLSQALKSTADELMPLLTFLVESSVKDAFSILVRHKGTLVACVLNSLHTLSTNMGKIPANTFPEKATIIGNFINKMEENSLQRILNNDKQLSCGSTKYLVVEVISVSASIAGKGIAKKLLKDTEEMAKQHNFNFILTIATNIRSQFLFEKIGYSTVYAIHHKDYLTEDGRQIFHCLDNATICAKGMLKKI</sequence>
<accession>A0A0V1CAK3</accession>
<dbReference type="OrthoDB" id="41532at2759"/>
<keyword evidence="1" id="KW-0808">Transferase</keyword>
<evidence type="ECO:0000256" key="9">
    <source>
        <dbReference type="ARBA" id="ARBA00051823"/>
    </source>
</evidence>
<comment type="catalytic activity">
    <reaction evidence="6">
        <text>serotonin + octadecanoyl-CoA = N-octadecanoyl-serotonin + CoA + H(+)</text>
        <dbReference type="Rhea" id="RHEA:51400"/>
        <dbReference type="ChEBI" id="CHEBI:15378"/>
        <dbReference type="ChEBI" id="CHEBI:57287"/>
        <dbReference type="ChEBI" id="CHEBI:57394"/>
        <dbReference type="ChEBI" id="CHEBI:134065"/>
        <dbReference type="ChEBI" id="CHEBI:350546"/>
    </reaction>
    <physiologicalReaction direction="left-to-right" evidence="6">
        <dbReference type="Rhea" id="RHEA:51401"/>
    </physiologicalReaction>
</comment>
<dbReference type="InterPro" id="IPR000182">
    <property type="entry name" value="GNAT_dom"/>
</dbReference>
<dbReference type="GO" id="GO:0004059">
    <property type="term" value="F:aralkylamine N-acetyltransferase activity"/>
    <property type="evidence" value="ECO:0007669"/>
    <property type="project" value="UniProtKB-EC"/>
</dbReference>
<dbReference type="Pfam" id="PF00583">
    <property type="entry name" value="Acetyltransf_1"/>
    <property type="match status" value="1"/>
</dbReference>
<comment type="catalytic activity">
    <reaction evidence="8">
        <text>dopamine + acetyl-CoA = N-acetyldopamine + CoA + H(+)</text>
        <dbReference type="Rhea" id="RHEA:51388"/>
        <dbReference type="ChEBI" id="CHEBI:15378"/>
        <dbReference type="ChEBI" id="CHEBI:57287"/>
        <dbReference type="ChEBI" id="CHEBI:57288"/>
        <dbReference type="ChEBI" id="CHEBI:59905"/>
        <dbReference type="ChEBI" id="CHEBI:125678"/>
    </reaction>
    <physiologicalReaction direction="left-to-right" evidence="8">
        <dbReference type="Rhea" id="RHEA:51389"/>
    </physiologicalReaction>
</comment>
<evidence type="ECO:0000259" key="13">
    <source>
        <dbReference type="PROSITE" id="PS51186"/>
    </source>
</evidence>
<dbReference type="SUPFAM" id="SSF55729">
    <property type="entry name" value="Acyl-CoA N-acyltransferases (Nat)"/>
    <property type="match status" value="1"/>
</dbReference>
<dbReference type="OMA" id="CDYVATV"/>
<evidence type="ECO:0000256" key="5">
    <source>
        <dbReference type="ARBA" id="ARBA00050189"/>
    </source>
</evidence>
<comment type="catalytic activity">
    <reaction evidence="10">
        <text>serotonin + hexadecanoyl-CoA = N-hexadecanoyl-serotonin + CoA + H(+)</text>
        <dbReference type="Rhea" id="RHEA:51384"/>
        <dbReference type="ChEBI" id="CHEBI:15378"/>
        <dbReference type="ChEBI" id="CHEBI:57287"/>
        <dbReference type="ChEBI" id="CHEBI:57379"/>
        <dbReference type="ChEBI" id="CHEBI:134059"/>
        <dbReference type="ChEBI" id="CHEBI:350546"/>
    </reaction>
    <physiologicalReaction direction="left-to-right" evidence="10">
        <dbReference type="Rhea" id="RHEA:51385"/>
    </physiologicalReaction>
</comment>
<evidence type="ECO:0000256" key="7">
    <source>
        <dbReference type="ARBA" id="ARBA00051284"/>
    </source>
</evidence>
<dbReference type="STRING" id="45882.A0A0V1CAK3"/>
<gene>
    <name evidence="14" type="ORF">T03_14067</name>
</gene>
<evidence type="ECO:0000256" key="1">
    <source>
        <dbReference type="ARBA" id="ARBA00022679"/>
    </source>
</evidence>
<protein>
    <recommendedName>
        <fullName evidence="4">aralkylamine N-acetyltransferase</fullName>
        <ecNumber evidence="4">2.3.1.87</ecNumber>
    </recommendedName>
</protein>
<dbReference type="PANTHER" id="PTHR20905:SF1">
    <property type="entry name" value="AT07410P-RELATED"/>
    <property type="match status" value="1"/>
</dbReference>
<evidence type="ECO:0000256" key="2">
    <source>
        <dbReference type="ARBA" id="ARBA00037926"/>
    </source>
</evidence>
<dbReference type="Proteomes" id="UP000054653">
    <property type="component" value="Unassembled WGS sequence"/>
</dbReference>
<dbReference type="InterPro" id="IPR016181">
    <property type="entry name" value="Acyl_CoA_acyltransferase"/>
</dbReference>
<proteinExistence type="inferred from homology"/>
<evidence type="ECO:0000256" key="8">
    <source>
        <dbReference type="ARBA" id="ARBA00051711"/>
    </source>
</evidence>
<evidence type="ECO:0000256" key="4">
    <source>
        <dbReference type="ARBA" id="ARBA00039114"/>
    </source>
</evidence>
<evidence type="ECO:0000256" key="11">
    <source>
        <dbReference type="ARBA" id="ARBA00052335"/>
    </source>
</evidence>
<dbReference type="EC" id="2.3.1.87" evidence="4"/>
<comment type="catalytic activity">
    <reaction evidence="12">
        <text>serotonin + acetyl-CoA = N-acetylserotonin + CoA + H(+)</text>
        <dbReference type="Rhea" id="RHEA:25217"/>
        <dbReference type="ChEBI" id="CHEBI:15378"/>
        <dbReference type="ChEBI" id="CHEBI:17697"/>
        <dbReference type="ChEBI" id="CHEBI:57287"/>
        <dbReference type="ChEBI" id="CHEBI:57288"/>
        <dbReference type="ChEBI" id="CHEBI:350546"/>
        <dbReference type="EC" id="2.3.1.87"/>
    </reaction>
    <physiologicalReaction direction="left-to-right" evidence="12">
        <dbReference type="Rhea" id="RHEA:25218"/>
    </physiologicalReaction>
</comment>
<comment type="catalytic activity">
    <reaction evidence="11">
        <text>dopamine + hexadecanoyl-CoA = N-hexadecanoyl-dopamine + CoA + H(+)</text>
        <dbReference type="Rhea" id="RHEA:51376"/>
        <dbReference type="ChEBI" id="CHEBI:15378"/>
        <dbReference type="ChEBI" id="CHEBI:57287"/>
        <dbReference type="ChEBI" id="CHEBI:57379"/>
        <dbReference type="ChEBI" id="CHEBI:59905"/>
        <dbReference type="ChEBI" id="CHEBI:134058"/>
    </reaction>
    <physiologicalReaction direction="left-to-right" evidence="11">
        <dbReference type="Rhea" id="RHEA:51377"/>
    </physiologicalReaction>
</comment>
<dbReference type="CDD" id="cd04301">
    <property type="entry name" value="NAT_SF"/>
    <property type="match status" value="1"/>
</dbReference>
<comment type="catalytic activity">
    <reaction evidence="7">
        <text>serotonin + (5Z,8Z,11Z,14Z)-eicosatetraenoyl-CoA = N-[(5Z,8Z,11Z,14Z)-eicosatetraenoyl]-serotonin + CoA + H(+)</text>
        <dbReference type="Rhea" id="RHEA:51396"/>
        <dbReference type="ChEBI" id="CHEBI:15378"/>
        <dbReference type="ChEBI" id="CHEBI:57287"/>
        <dbReference type="ChEBI" id="CHEBI:57368"/>
        <dbReference type="ChEBI" id="CHEBI:132255"/>
        <dbReference type="ChEBI" id="CHEBI:350546"/>
    </reaction>
    <physiologicalReaction direction="left-to-right" evidence="7">
        <dbReference type="Rhea" id="RHEA:51397"/>
    </physiologicalReaction>
</comment>
<dbReference type="AlphaFoldDB" id="A0A0V1CAK3"/>
<evidence type="ECO:0000256" key="10">
    <source>
        <dbReference type="ARBA" id="ARBA00052178"/>
    </source>
</evidence>
<dbReference type="FunFam" id="3.40.630.30:FF:000046">
    <property type="entry name" value="Dopamine N-acetyltransferase"/>
    <property type="match status" value="1"/>
</dbReference>
<evidence type="ECO:0000313" key="14">
    <source>
        <dbReference type="EMBL" id="KRY46194.1"/>
    </source>
</evidence>
<dbReference type="Gene3D" id="3.40.630.30">
    <property type="match status" value="1"/>
</dbReference>
<organism evidence="14 15">
    <name type="scientific">Trichinella britovi</name>
    <name type="common">Parasitic roundworm</name>
    <dbReference type="NCBI Taxonomy" id="45882"/>
    <lineage>
        <taxon>Eukaryota</taxon>
        <taxon>Metazoa</taxon>
        <taxon>Ecdysozoa</taxon>
        <taxon>Nematoda</taxon>
        <taxon>Enoplea</taxon>
        <taxon>Dorylaimia</taxon>
        <taxon>Trichinellida</taxon>
        <taxon>Trichinellidae</taxon>
        <taxon>Trichinella</taxon>
    </lineage>
</organism>
<evidence type="ECO:0000256" key="6">
    <source>
        <dbReference type="ARBA" id="ARBA00050849"/>
    </source>
</evidence>
<name>A0A0V1CAK3_TRIBR</name>
<comment type="catalytic activity">
    <reaction evidence="9">
        <text>serotonin + (9Z)-octadecenoyl-CoA = N-(9Z-octadecenoyl)-serotonin + CoA + H(+)</text>
        <dbReference type="Rhea" id="RHEA:51392"/>
        <dbReference type="ChEBI" id="CHEBI:15378"/>
        <dbReference type="ChEBI" id="CHEBI:57287"/>
        <dbReference type="ChEBI" id="CHEBI:57387"/>
        <dbReference type="ChEBI" id="CHEBI:134064"/>
        <dbReference type="ChEBI" id="CHEBI:350546"/>
    </reaction>
    <physiologicalReaction direction="left-to-right" evidence="9">
        <dbReference type="Rhea" id="RHEA:51393"/>
    </physiologicalReaction>
</comment>
<evidence type="ECO:0000313" key="15">
    <source>
        <dbReference type="Proteomes" id="UP000054653"/>
    </source>
</evidence>
<feature type="domain" description="N-acetyltransferase" evidence="13">
    <location>
        <begin position="96"/>
        <end position="311"/>
    </location>
</feature>
<dbReference type="PROSITE" id="PS51186">
    <property type="entry name" value="GNAT"/>
    <property type="match status" value="1"/>
</dbReference>
<comment type="catalytic activity">
    <reaction evidence="5">
        <text>dopamine + (9Z)-octadecenoyl-CoA = N-(9Z-octadecanoyl)-dopamine + CoA + H(+)</text>
        <dbReference type="Rhea" id="RHEA:51380"/>
        <dbReference type="ChEBI" id="CHEBI:15378"/>
        <dbReference type="ChEBI" id="CHEBI:31883"/>
        <dbReference type="ChEBI" id="CHEBI:57287"/>
        <dbReference type="ChEBI" id="CHEBI:57387"/>
        <dbReference type="ChEBI" id="CHEBI:59905"/>
    </reaction>
    <physiologicalReaction direction="left-to-right" evidence="5">
        <dbReference type="Rhea" id="RHEA:51381"/>
    </physiologicalReaction>
</comment>
<evidence type="ECO:0000256" key="3">
    <source>
        <dbReference type="ARBA" id="ARBA00038182"/>
    </source>
</evidence>